<feature type="transmembrane region" description="Helical" evidence="1">
    <location>
        <begin position="20"/>
        <end position="47"/>
    </location>
</feature>
<gene>
    <name evidence="2" type="primary">yqaA</name>
    <name evidence="2" type="ORF">NCTC13335_00564</name>
</gene>
<dbReference type="RefSeq" id="WP_115002761.1">
    <property type="nucleotide sequence ID" value="NZ_JAHAHE010000018.1"/>
</dbReference>
<dbReference type="Proteomes" id="UP000255264">
    <property type="component" value="Unassembled WGS sequence"/>
</dbReference>
<proteinExistence type="predicted"/>
<feature type="transmembrane region" description="Helical" evidence="1">
    <location>
        <begin position="106"/>
        <end position="128"/>
    </location>
</feature>
<reference evidence="2 3" key="1">
    <citation type="submission" date="2018-06" db="EMBL/GenBank/DDBJ databases">
        <authorList>
            <consortium name="Pathogen Informatics"/>
            <person name="Doyle S."/>
        </authorList>
    </citation>
    <scope>NUCLEOTIDE SEQUENCE [LARGE SCALE GENOMIC DNA]</scope>
    <source>
        <strain evidence="2 3">NCTC13335</strain>
    </source>
</reference>
<dbReference type="EMBL" id="UGHS01000002">
    <property type="protein sequence ID" value="STO92718.1"/>
    <property type="molecule type" value="Genomic_DNA"/>
</dbReference>
<sequence length="160" mass="17847">MWDIFSFDFWQTLAAQHSLWLMFVAAFLSATVLPGNSEVVFIALVTPKVIGGSFGNDDLLELLMMAAVGNTLGSLTTYWLGRLLPAPSLNTEKHSFAWAIEKLQRFGIWMLLLSWLPVFGDALCAMAGWLRLNGLYAGILIFLGKTLRYIALLLITFPFL</sequence>
<evidence type="ECO:0000313" key="3">
    <source>
        <dbReference type="Proteomes" id="UP000255264"/>
    </source>
</evidence>
<name>A0A377IXN2_9PAST</name>
<dbReference type="PANTHER" id="PTHR42709:SF4">
    <property type="entry name" value="INNER MEMBRANE PROTEIN YQAA"/>
    <property type="match status" value="1"/>
</dbReference>
<organism evidence="2 3">
    <name type="scientific">Haemophilus pittmaniae</name>
    <dbReference type="NCBI Taxonomy" id="249188"/>
    <lineage>
        <taxon>Bacteria</taxon>
        <taxon>Pseudomonadati</taxon>
        <taxon>Pseudomonadota</taxon>
        <taxon>Gammaproteobacteria</taxon>
        <taxon>Pasteurellales</taxon>
        <taxon>Pasteurellaceae</taxon>
        <taxon>Haemophilus</taxon>
    </lineage>
</organism>
<keyword evidence="1" id="KW-0472">Membrane</keyword>
<evidence type="ECO:0000313" key="2">
    <source>
        <dbReference type="EMBL" id="STO92718.1"/>
    </source>
</evidence>
<protein>
    <submittedName>
        <fullName evidence="2">Inner membrane protein</fullName>
    </submittedName>
</protein>
<evidence type="ECO:0000256" key="1">
    <source>
        <dbReference type="SAM" id="Phobius"/>
    </source>
</evidence>
<keyword evidence="1" id="KW-1133">Transmembrane helix</keyword>
<keyword evidence="3" id="KW-1185">Reference proteome</keyword>
<dbReference type="AlphaFoldDB" id="A0A377IXN2"/>
<feature type="transmembrane region" description="Helical" evidence="1">
    <location>
        <begin position="59"/>
        <end position="80"/>
    </location>
</feature>
<dbReference type="OrthoDB" id="9814483at2"/>
<keyword evidence="1" id="KW-0812">Transmembrane</keyword>
<feature type="transmembrane region" description="Helical" evidence="1">
    <location>
        <begin position="135"/>
        <end position="157"/>
    </location>
</feature>
<accession>A0A377IXN2</accession>
<dbReference type="InterPro" id="IPR051311">
    <property type="entry name" value="DedA_domain"/>
</dbReference>
<dbReference type="PANTHER" id="PTHR42709">
    <property type="entry name" value="ALKALINE PHOSPHATASE LIKE PROTEIN"/>
    <property type="match status" value="1"/>
</dbReference>